<dbReference type="NCBIfam" id="NF008352">
    <property type="entry name" value="PRK11139.1"/>
    <property type="match status" value="1"/>
</dbReference>
<keyword evidence="4" id="KW-0804">Transcription</keyword>
<accession>A0A1H4HFT0</accession>
<dbReference type="OrthoDB" id="5526340at2"/>
<dbReference type="GO" id="GO:0043565">
    <property type="term" value="F:sequence-specific DNA binding"/>
    <property type="evidence" value="ECO:0007669"/>
    <property type="project" value="TreeGrafter"/>
</dbReference>
<dbReference type="GO" id="GO:0003700">
    <property type="term" value="F:DNA-binding transcription factor activity"/>
    <property type="evidence" value="ECO:0007669"/>
    <property type="project" value="InterPro"/>
</dbReference>
<keyword evidence="2" id="KW-0805">Transcription regulation</keyword>
<comment type="similarity">
    <text evidence="1">Belongs to the LysR transcriptional regulatory family.</text>
</comment>
<dbReference type="FunFam" id="1.10.10.10:FF:000038">
    <property type="entry name" value="Glycine cleavage system transcriptional activator"/>
    <property type="match status" value="1"/>
</dbReference>
<protein>
    <submittedName>
        <fullName evidence="6">LysR family transcriptional regulator, glycine cleavage system transcriptional activator</fullName>
    </submittedName>
</protein>
<dbReference type="EMBL" id="FNRQ01000008">
    <property type="protein sequence ID" value="SEB19932.1"/>
    <property type="molecule type" value="Genomic_DNA"/>
</dbReference>
<evidence type="ECO:0000313" key="7">
    <source>
        <dbReference type="Proteomes" id="UP000198638"/>
    </source>
</evidence>
<keyword evidence="7" id="KW-1185">Reference proteome</keyword>
<evidence type="ECO:0000259" key="5">
    <source>
        <dbReference type="PROSITE" id="PS50931"/>
    </source>
</evidence>
<evidence type="ECO:0000256" key="4">
    <source>
        <dbReference type="ARBA" id="ARBA00023163"/>
    </source>
</evidence>
<feature type="domain" description="HTH lysR-type" evidence="5">
    <location>
        <begin position="6"/>
        <end position="63"/>
    </location>
</feature>
<dbReference type="Gene3D" id="1.10.10.10">
    <property type="entry name" value="Winged helix-like DNA-binding domain superfamily/Winged helix DNA-binding domain"/>
    <property type="match status" value="1"/>
</dbReference>
<evidence type="ECO:0000313" key="6">
    <source>
        <dbReference type="EMBL" id="SEB19932.1"/>
    </source>
</evidence>
<proteinExistence type="inferred from homology"/>
<dbReference type="InterPro" id="IPR058163">
    <property type="entry name" value="LysR-type_TF_proteobact-type"/>
</dbReference>
<organism evidence="6 7">
    <name type="scientific">Paraburkholderia sartisoli</name>
    <dbReference type="NCBI Taxonomy" id="83784"/>
    <lineage>
        <taxon>Bacteria</taxon>
        <taxon>Pseudomonadati</taxon>
        <taxon>Pseudomonadota</taxon>
        <taxon>Betaproteobacteria</taxon>
        <taxon>Burkholderiales</taxon>
        <taxon>Burkholderiaceae</taxon>
        <taxon>Paraburkholderia</taxon>
    </lineage>
</organism>
<dbReference type="PANTHER" id="PTHR30537">
    <property type="entry name" value="HTH-TYPE TRANSCRIPTIONAL REGULATOR"/>
    <property type="match status" value="1"/>
</dbReference>
<dbReference type="Pfam" id="PF00126">
    <property type="entry name" value="HTH_1"/>
    <property type="match status" value="1"/>
</dbReference>
<dbReference type="InterPro" id="IPR005119">
    <property type="entry name" value="LysR_subst-bd"/>
</dbReference>
<sequence length="293" mass="32437">MARELPPFSALRAFEAAARHETFTAAADELHVTHGAISRQVAAFEAWVGVQVFHRNGKRVRLTDDGRRYLATVQAAFDSIAIATEQLRDTGVVHVLRVNALPTFAMKWLLPRLNQFQRIAPSVELRLSTSNTPVETLENFDVAVRRGPAHWANCASGHFLEETEIPVCSPALLQRSPIHIADDLAKHVLLHSDTRPDAWRNWLAAAGVKAKCRKKQSFDHFYLALQAAVDGLGVALGPLPLLSEELASGRLVLPLDGPRIDARGYWWVARREVAEAPLVAQFCRWLESQAGPA</sequence>
<reference evidence="7" key="1">
    <citation type="submission" date="2016-10" db="EMBL/GenBank/DDBJ databases">
        <authorList>
            <person name="Varghese N."/>
            <person name="Submissions S."/>
        </authorList>
    </citation>
    <scope>NUCLEOTIDE SEQUENCE [LARGE SCALE GENOMIC DNA]</scope>
    <source>
        <strain evidence="7">LMG 24000</strain>
    </source>
</reference>
<dbReference type="InterPro" id="IPR036388">
    <property type="entry name" value="WH-like_DNA-bd_sf"/>
</dbReference>
<dbReference type="Pfam" id="PF03466">
    <property type="entry name" value="LysR_substrate"/>
    <property type="match status" value="1"/>
</dbReference>
<dbReference type="Proteomes" id="UP000198638">
    <property type="component" value="Unassembled WGS sequence"/>
</dbReference>
<dbReference type="InterPro" id="IPR000847">
    <property type="entry name" value="LysR_HTH_N"/>
</dbReference>
<gene>
    <name evidence="6" type="ORF">SAMN05192564_108150</name>
</gene>
<dbReference type="AlphaFoldDB" id="A0A1H4HFT0"/>
<evidence type="ECO:0000256" key="1">
    <source>
        <dbReference type="ARBA" id="ARBA00009437"/>
    </source>
</evidence>
<dbReference type="PANTHER" id="PTHR30537:SF74">
    <property type="entry name" value="HTH-TYPE TRANSCRIPTIONAL REGULATOR TRPI"/>
    <property type="match status" value="1"/>
</dbReference>
<keyword evidence="3" id="KW-0238">DNA-binding</keyword>
<evidence type="ECO:0000256" key="2">
    <source>
        <dbReference type="ARBA" id="ARBA00023015"/>
    </source>
</evidence>
<dbReference type="FunFam" id="3.40.190.10:FF:000017">
    <property type="entry name" value="Glycine cleavage system transcriptional activator"/>
    <property type="match status" value="1"/>
</dbReference>
<dbReference type="GO" id="GO:0006351">
    <property type="term" value="P:DNA-templated transcription"/>
    <property type="evidence" value="ECO:0007669"/>
    <property type="project" value="TreeGrafter"/>
</dbReference>
<dbReference type="PROSITE" id="PS50931">
    <property type="entry name" value="HTH_LYSR"/>
    <property type="match status" value="1"/>
</dbReference>
<dbReference type="CDD" id="cd08432">
    <property type="entry name" value="PBP2_GcdR_TrpI_HvrB_AmpR_like"/>
    <property type="match status" value="1"/>
</dbReference>
<dbReference type="SUPFAM" id="SSF46785">
    <property type="entry name" value="Winged helix' DNA-binding domain"/>
    <property type="match status" value="1"/>
</dbReference>
<dbReference type="Gene3D" id="3.40.190.10">
    <property type="entry name" value="Periplasmic binding protein-like II"/>
    <property type="match status" value="2"/>
</dbReference>
<dbReference type="InterPro" id="IPR036390">
    <property type="entry name" value="WH_DNA-bd_sf"/>
</dbReference>
<dbReference type="RefSeq" id="WP_090536645.1">
    <property type="nucleotide sequence ID" value="NZ_FNRQ01000008.1"/>
</dbReference>
<dbReference type="STRING" id="83784.SAMN05192564_108150"/>
<evidence type="ECO:0000256" key="3">
    <source>
        <dbReference type="ARBA" id="ARBA00023125"/>
    </source>
</evidence>
<name>A0A1H4HFT0_9BURK</name>
<dbReference type="SUPFAM" id="SSF53850">
    <property type="entry name" value="Periplasmic binding protein-like II"/>
    <property type="match status" value="1"/>
</dbReference>